<dbReference type="GO" id="GO:0015074">
    <property type="term" value="P:DNA integration"/>
    <property type="evidence" value="ECO:0007669"/>
    <property type="project" value="InterPro"/>
</dbReference>
<organism evidence="2 3">
    <name type="scientific">Paraflavisolibacter caeni</name>
    <dbReference type="NCBI Taxonomy" id="2982496"/>
    <lineage>
        <taxon>Bacteria</taxon>
        <taxon>Pseudomonadati</taxon>
        <taxon>Bacteroidota</taxon>
        <taxon>Chitinophagia</taxon>
        <taxon>Chitinophagales</taxon>
        <taxon>Chitinophagaceae</taxon>
        <taxon>Paraflavisolibacter</taxon>
    </lineage>
</organism>
<dbReference type="InterPro" id="IPR036397">
    <property type="entry name" value="RNaseH_sf"/>
</dbReference>
<protein>
    <submittedName>
        <fullName evidence="2">IS3 family transposase</fullName>
    </submittedName>
</protein>
<dbReference type="Gene3D" id="3.30.420.10">
    <property type="entry name" value="Ribonuclease H-like superfamily/Ribonuclease H"/>
    <property type="match status" value="1"/>
</dbReference>
<keyword evidence="3" id="KW-1185">Reference proteome</keyword>
<dbReference type="PANTHER" id="PTHR46889:SF5">
    <property type="entry name" value="INTEGRASE PROTEIN"/>
    <property type="match status" value="1"/>
</dbReference>
<dbReference type="PANTHER" id="PTHR46889">
    <property type="entry name" value="TRANSPOSASE INSF FOR INSERTION SEQUENCE IS3B-RELATED"/>
    <property type="match status" value="1"/>
</dbReference>
<dbReference type="InterPro" id="IPR012337">
    <property type="entry name" value="RNaseH-like_sf"/>
</dbReference>
<feature type="domain" description="Integrase catalytic" evidence="1">
    <location>
        <begin position="99"/>
        <end position="274"/>
    </location>
</feature>
<dbReference type="InterPro" id="IPR050900">
    <property type="entry name" value="Transposase_IS3/IS150/IS904"/>
</dbReference>
<name>A0A9X2Y0V8_9BACT</name>
<reference evidence="2" key="2">
    <citation type="submission" date="2023-04" db="EMBL/GenBank/DDBJ databases">
        <title>Paracnuella aquatica gen. nov., sp. nov., a member of the family Chitinophagaceae isolated from a hot spring.</title>
        <authorList>
            <person name="Wang C."/>
        </authorList>
    </citation>
    <scope>NUCLEOTIDE SEQUENCE</scope>
    <source>
        <strain evidence="2">LB-8</strain>
    </source>
</reference>
<evidence type="ECO:0000259" key="1">
    <source>
        <dbReference type="PROSITE" id="PS50994"/>
    </source>
</evidence>
<dbReference type="AlphaFoldDB" id="A0A9X2Y0V8"/>
<dbReference type="Proteomes" id="UP001155483">
    <property type="component" value="Unassembled WGS sequence"/>
</dbReference>
<dbReference type="GO" id="GO:0003676">
    <property type="term" value="F:nucleic acid binding"/>
    <property type="evidence" value="ECO:0007669"/>
    <property type="project" value="InterPro"/>
</dbReference>
<accession>A0A9X2Y0V8</accession>
<comment type="caution">
    <text evidence="2">The sequence shown here is derived from an EMBL/GenBank/DDBJ whole genome shotgun (WGS) entry which is preliminary data.</text>
</comment>
<dbReference type="InterPro" id="IPR001584">
    <property type="entry name" value="Integrase_cat-core"/>
</dbReference>
<dbReference type="RefSeq" id="WP_279299797.1">
    <property type="nucleotide sequence ID" value="NZ_JAOTIF010000032.1"/>
</dbReference>
<dbReference type="Pfam" id="PF00665">
    <property type="entry name" value="rve"/>
    <property type="match status" value="1"/>
</dbReference>
<evidence type="ECO:0000313" key="3">
    <source>
        <dbReference type="Proteomes" id="UP001155483"/>
    </source>
</evidence>
<gene>
    <name evidence="2" type="ORF">OCK74_24800</name>
</gene>
<reference evidence="2" key="1">
    <citation type="submission" date="2022-09" db="EMBL/GenBank/DDBJ databases">
        <authorList>
            <person name="Yuan C."/>
            <person name="Ke Z."/>
        </authorList>
    </citation>
    <scope>NUCLEOTIDE SEQUENCE</scope>
    <source>
        <strain evidence="2">LB-8</strain>
    </source>
</reference>
<evidence type="ECO:0000313" key="2">
    <source>
        <dbReference type="EMBL" id="MCU7552362.1"/>
    </source>
</evidence>
<dbReference type="EMBL" id="JAOTIF010000032">
    <property type="protein sequence ID" value="MCU7552362.1"/>
    <property type="molecule type" value="Genomic_DNA"/>
</dbReference>
<proteinExistence type="predicted"/>
<sequence length="291" mass="33199">MKVICGLFGKTRQAYYKAKRAAEQLVLQQALIIKAVEEIRSSMPRVGTRKLKYLLESVLPQHGIQIGRDQLFDLLRDQGLLVRRPRKRKVITTHSDHPFKKYPNLTDSLELRGANQLWVSDITYVEVKEGFAYLSLITDAYSRKVVGFELHPTLSAQGPLLALHMALRESGWQQKGTLIHHSDRGLQYCCKAYTQLLEQAGVSISMSRKGDPYENALAERMNGILKSEFLLNRIFQSYEQAQQAVQRAIATYNSRWPHGSLYFLTPEQAHGTEGGILQKKWKSKPLEAKVF</sequence>
<dbReference type="InterPro" id="IPR048020">
    <property type="entry name" value="Transpos_IS3"/>
</dbReference>
<dbReference type="SUPFAM" id="SSF53098">
    <property type="entry name" value="Ribonuclease H-like"/>
    <property type="match status" value="1"/>
</dbReference>
<dbReference type="PROSITE" id="PS50994">
    <property type="entry name" value="INTEGRASE"/>
    <property type="match status" value="1"/>
</dbReference>
<dbReference type="NCBIfam" id="NF033516">
    <property type="entry name" value="transpos_IS3"/>
    <property type="match status" value="1"/>
</dbReference>